<evidence type="ECO:0000313" key="2">
    <source>
        <dbReference type="Proteomes" id="UP000809789"/>
    </source>
</evidence>
<dbReference type="EMBL" id="JAESVG020000010">
    <property type="protein sequence ID" value="KAG8623829.1"/>
    <property type="molecule type" value="Genomic_DNA"/>
</dbReference>
<organism evidence="1 2">
    <name type="scientific">Elsinoe batatas</name>
    <dbReference type="NCBI Taxonomy" id="2601811"/>
    <lineage>
        <taxon>Eukaryota</taxon>
        <taxon>Fungi</taxon>
        <taxon>Dikarya</taxon>
        <taxon>Ascomycota</taxon>
        <taxon>Pezizomycotina</taxon>
        <taxon>Dothideomycetes</taxon>
        <taxon>Dothideomycetidae</taxon>
        <taxon>Myriangiales</taxon>
        <taxon>Elsinoaceae</taxon>
        <taxon>Elsinoe</taxon>
    </lineage>
</organism>
<comment type="caution">
    <text evidence="1">The sequence shown here is derived from an EMBL/GenBank/DDBJ whole genome shotgun (WGS) entry which is preliminary data.</text>
</comment>
<dbReference type="InterPro" id="IPR017946">
    <property type="entry name" value="PLC-like_Pdiesterase_TIM-brl"/>
</dbReference>
<sequence length="268" mass="29305">MLHDSGAGRTTSIGESLGLPAYNPFTGQGHNPAISSLPLSALAPLHLRDGSGRVRAEHPPTLPEMVEFIRDEGIDIVLQLDFKTVDAVEPAYWALKNLTNAKGVAANEWSIYKLQAEWYKTVDEFEGLSWVRDAREEGVRLAYLPVYEPKGEGEEGWDMLAGWRGFEGREYTVGVETEMRSEGWGLGGVWEWLEGGGREGRVGVGSLQVVHVLGDLGANVDSFPGGDFIAPISSERTFWDTANFSLPADATTVSFSSRRIQYHSSSTG</sequence>
<name>A0A8K0KW38_9PEZI</name>
<dbReference type="PANTHER" id="PTHR43805">
    <property type="entry name" value="GLYCEROPHOSPHORYL DIESTER PHOSPHODIESTERASE"/>
    <property type="match status" value="1"/>
</dbReference>
<dbReference type="OrthoDB" id="1058301at2759"/>
<proteinExistence type="predicted"/>
<dbReference type="GO" id="GO:0006629">
    <property type="term" value="P:lipid metabolic process"/>
    <property type="evidence" value="ECO:0007669"/>
    <property type="project" value="InterPro"/>
</dbReference>
<gene>
    <name evidence="1" type="ORF">KVT40_008805</name>
</gene>
<dbReference type="Gene3D" id="3.20.20.190">
    <property type="entry name" value="Phosphatidylinositol (PI) phosphodiesterase"/>
    <property type="match status" value="1"/>
</dbReference>
<dbReference type="Proteomes" id="UP000809789">
    <property type="component" value="Unassembled WGS sequence"/>
</dbReference>
<evidence type="ECO:0000313" key="1">
    <source>
        <dbReference type="EMBL" id="KAG8623829.1"/>
    </source>
</evidence>
<dbReference type="GO" id="GO:0008081">
    <property type="term" value="F:phosphoric diester hydrolase activity"/>
    <property type="evidence" value="ECO:0007669"/>
    <property type="project" value="InterPro"/>
</dbReference>
<reference evidence="1" key="1">
    <citation type="submission" date="2021-07" db="EMBL/GenBank/DDBJ databases">
        <title>Elsinoe batatas strain:CRI-CJ2 Genome sequencing and assembly.</title>
        <authorList>
            <person name="Huang L."/>
        </authorList>
    </citation>
    <scope>NUCLEOTIDE SEQUENCE</scope>
    <source>
        <strain evidence="1">CRI-CJ2</strain>
    </source>
</reference>
<dbReference type="AlphaFoldDB" id="A0A8K0KW38"/>
<accession>A0A8K0KW38</accession>
<protein>
    <submittedName>
        <fullName evidence="1">Uncharacterized protein</fullName>
    </submittedName>
</protein>
<keyword evidence="2" id="KW-1185">Reference proteome</keyword>
<dbReference type="PANTHER" id="PTHR43805:SF1">
    <property type="entry name" value="GP-PDE DOMAIN-CONTAINING PROTEIN"/>
    <property type="match status" value="1"/>
</dbReference>